<dbReference type="EMBL" id="BAABEY010000005">
    <property type="protein sequence ID" value="GAA4433478.1"/>
    <property type="molecule type" value="Genomic_DNA"/>
</dbReference>
<accession>A0ABP8LP56</accession>
<protein>
    <recommendedName>
        <fullName evidence="2">Putative cysteine ligase BshC</fullName>
        <ecNumber evidence="2">6.-.-.-</ecNumber>
    </recommendedName>
</protein>
<evidence type="ECO:0000259" key="4">
    <source>
        <dbReference type="Pfam" id="PF24850"/>
    </source>
</evidence>
<dbReference type="InterPro" id="IPR055398">
    <property type="entry name" value="Rossmann-like_BshC"/>
</dbReference>
<comment type="similarity">
    <text evidence="2">Belongs to the BshC family.</text>
</comment>
<dbReference type="RefSeq" id="WP_345026675.1">
    <property type="nucleotide sequence ID" value="NZ_BAABEY010000005.1"/>
</dbReference>
<dbReference type="PIRSF" id="PIRSF012535">
    <property type="entry name" value="UCP012535"/>
    <property type="match status" value="1"/>
</dbReference>
<dbReference type="EC" id="6.-.-.-" evidence="2"/>
<feature type="domain" description="Bacillithiol biosynthesis BshC N-terminal Rossmann-like" evidence="3">
    <location>
        <begin position="1"/>
        <end position="358"/>
    </location>
</feature>
<dbReference type="Pfam" id="PF24850">
    <property type="entry name" value="CC_BshC"/>
    <property type="match status" value="1"/>
</dbReference>
<proteinExistence type="inferred from homology"/>
<organism evidence="5 6">
    <name type="scientific">Ravibacter arvi</name>
    <dbReference type="NCBI Taxonomy" id="2051041"/>
    <lineage>
        <taxon>Bacteria</taxon>
        <taxon>Pseudomonadati</taxon>
        <taxon>Bacteroidota</taxon>
        <taxon>Cytophagia</taxon>
        <taxon>Cytophagales</taxon>
        <taxon>Spirosomataceae</taxon>
        <taxon>Ravibacter</taxon>
    </lineage>
</organism>
<sequence length="521" mass="60017">MTQHYLELQQTGQFPRLLTDYLAEKPELRSFYSHYPRLENFRHLIDQKASFELSKREQLVAVLEKQYQDLPEKPDFSSLLSPNTFTVTTGHQLNIFGGPLYIVYKIVTTINLSRLLKISYPEYDFVPVYWMATEDHDFAEIASVNAFGRTYTWQHEASGAVGELNPRELAAMASRFPEPAGLFERAYGENDTLTGAVRQYMHELFGKAGLICLDAADADLKRQFLPVIKDELTEVACADIVAQTSAKLNGMGYDTPVHAREINLFYLQPGLRDRIVRNGDEYRPLGSGIRFDRETIFQEAEAHPERFSPNVVLRPLYQEWILPNLAYVGGPSEIPYWMQLKGIFEHYNVPFPALIPRNFALYVTASEERRMKKLKLSYQDVFRGKEALRKKIVEMSAEHNLFLDDEKAELKALFDKVSAKAKAVDVTMEAAALAEKTRWLKSFGKLEKRIHKAEERKHGIILGQLQTVLDSFFPRGIPQERFANFLDFHLANRHFIPNLFLMFDPLDFRFVIMEEGVAEQP</sequence>
<dbReference type="NCBIfam" id="TIGR03998">
    <property type="entry name" value="thiol_BshC"/>
    <property type="match status" value="1"/>
</dbReference>
<dbReference type="InterPro" id="IPR011199">
    <property type="entry name" value="Bacillithiol_biosynth_BshC"/>
</dbReference>
<name>A0ABP8LP56_9BACT</name>
<keyword evidence="6" id="KW-1185">Reference proteome</keyword>
<dbReference type="Pfam" id="PF10079">
    <property type="entry name" value="Rossmann-like_BshC"/>
    <property type="match status" value="1"/>
</dbReference>
<dbReference type="InterPro" id="IPR055399">
    <property type="entry name" value="CC_BshC"/>
</dbReference>
<evidence type="ECO:0000313" key="5">
    <source>
        <dbReference type="EMBL" id="GAA4433478.1"/>
    </source>
</evidence>
<dbReference type="Proteomes" id="UP001501508">
    <property type="component" value="Unassembled WGS sequence"/>
</dbReference>
<gene>
    <name evidence="2 5" type="primary">bshC</name>
    <name evidence="5" type="ORF">GCM10023091_07140</name>
</gene>
<evidence type="ECO:0000256" key="1">
    <source>
        <dbReference type="ARBA" id="ARBA00022598"/>
    </source>
</evidence>
<evidence type="ECO:0000259" key="3">
    <source>
        <dbReference type="Pfam" id="PF10079"/>
    </source>
</evidence>
<reference evidence="6" key="1">
    <citation type="journal article" date="2019" name="Int. J. Syst. Evol. Microbiol.">
        <title>The Global Catalogue of Microorganisms (GCM) 10K type strain sequencing project: providing services to taxonomists for standard genome sequencing and annotation.</title>
        <authorList>
            <consortium name="The Broad Institute Genomics Platform"/>
            <consortium name="The Broad Institute Genome Sequencing Center for Infectious Disease"/>
            <person name="Wu L."/>
            <person name="Ma J."/>
        </authorList>
    </citation>
    <scope>NUCLEOTIDE SEQUENCE [LARGE SCALE GENOMIC DNA]</scope>
    <source>
        <strain evidence="6">JCM 31920</strain>
    </source>
</reference>
<evidence type="ECO:0000256" key="2">
    <source>
        <dbReference type="HAMAP-Rule" id="MF_01867"/>
    </source>
</evidence>
<feature type="domain" description="Bacillithiol biosynthesis BshC C-terminal coiled-coil" evidence="4">
    <location>
        <begin position="360"/>
        <end position="514"/>
    </location>
</feature>
<keyword evidence="1 2" id="KW-0436">Ligase</keyword>
<dbReference type="HAMAP" id="MF_01867">
    <property type="entry name" value="BshC"/>
    <property type="match status" value="1"/>
</dbReference>
<evidence type="ECO:0000313" key="6">
    <source>
        <dbReference type="Proteomes" id="UP001501508"/>
    </source>
</evidence>
<comment type="caution">
    <text evidence="5">The sequence shown here is derived from an EMBL/GenBank/DDBJ whole genome shotgun (WGS) entry which is preliminary data.</text>
</comment>